<dbReference type="Proteomes" id="UP000077134">
    <property type="component" value="Unassembled WGS sequence"/>
</dbReference>
<dbReference type="GO" id="GO:0016887">
    <property type="term" value="F:ATP hydrolysis activity"/>
    <property type="evidence" value="ECO:0007669"/>
    <property type="project" value="InterPro"/>
</dbReference>
<protein>
    <submittedName>
        <fullName evidence="3">Pilus assembly protein CpaF</fullName>
    </submittedName>
</protein>
<dbReference type="PANTHER" id="PTHR30486">
    <property type="entry name" value="TWITCHING MOTILITY PROTEIN PILT"/>
    <property type="match status" value="1"/>
</dbReference>
<organism evidence="3 4">
    <name type="scientific">Paenibacillus crassostreae</name>
    <dbReference type="NCBI Taxonomy" id="1763538"/>
    <lineage>
        <taxon>Bacteria</taxon>
        <taxon>Bacillati</taxon>
        <taxon>Bacillota</taxon>
        <taxon>Bacilli</taxon>
        <taxon>Bacillales</taxon>
        <taxon>Paenibacillaceae</taxon>
        <taxon>Paenibacillus</taxon>
    </lineage>
</organism>
<dbReference type="Gene3D" id="3.40.50.300">
    <property type="entry name" value="P-loop containing nucleotide triphosphate hydrolases"/>
    <property type="match status" value="1"/>
</dbReference>
<dbReference type="RefSeq" id="WP_068658328.1">
    <property type="nucleotide sequence ID" value="NZ_CP017770.1"/>
</dbReference>
<dbReference type="KEGG" id="pcx:LPB68_02060"/>
<keyword evidence="4" id="KW-1185">Reference proteome</keyword>
<evidence type="ECO:0000256" key="2">
    <source>
        <dbReference type="SAM" id="Phobius"/>
    </source>
</evidence>
<feature type="transmembrane region" description="Helical" evidence="2">
    <location>
        <begin position="6"/>
        <end position="25"/>
    </location>
</feature>
<keyword evidence="2" id="KW-0812">Transmembrane</keyword>
<dbReference type="EMBL" id="LSFN01000014">
    <property type="protein sequence ID" value="OAB74733.1"/>
    <property type="molecule type" value="Genomic_DNA"/>
</dbReference>
<dbReference type="SUPFAM" id="SSF52540">
    <property type="entry name" value="P-loop containing nucleoside triphosphate hydrolases"/>
    <property type="match status" value="2"/>
</dbReference>
<evidence type="ECO:0000313" key="3">
    <source>
        <dbReference type="EMBL" id="OAB74733.1"/>
    </source>
</evidence>
<dbReference type="AlphaFoldDB" id="A0A162KVS5"/>
<reference evidence="3 4" key="1">
    <citation type="submission" date="2016-02" db="EMBL/GenBank/DDBJ databases">
        <title>Paenibacillus sp. LPB0068, isolated from Crassostrea gigas.</title>
        <authorList>
            <person name="Shin S.-K."/>
            <person name="Yi H."/>
        </authorList>
    </citation>
    <scope>NUCLEOTIDE SEQUENCE [LARGE SCALE GENOMIC DNA]</scope>
    <source>
        <strain evidence="3 4">LPB0068</strain>
    </source>
</reference>
<keyword evidence="2" id="KW-1133">Transmembrane helix</keyword>
<evidence type="ECO:0000313" key="4">
    <source>
        <dbReference type="Proteomes" id="UP000077134"/>
    </source>
</evidence>
<name>A0A162KVS5_9BACL</name>
<gene>
    <name evidence="3" type="ORF">PNBC_11895</name>
</gene>
<evidence type="ECO:0000256" key="1">
    <source>
        <dbReference type="ARBA" id="ARBA00006611"/>
    </source>
</evidence>
<comment type="caution">
    <text evidence="3">The sequence shown here is derived from an EMBL/GenBank/DDBJ whole genome shotgun (WGS) entry which is preliminary data.</text>
</comment>
<dbReference type="STRING" id="1763538.LPB68_02060"/>
<dbReference type="InterPro" id="IPR050921">
    <property type="entry name" value="T4SS_GSP_E_ATPase"/>
</dbReference>
<proteinExistence type="inferred from homology"/>
<accession>A0A162KVS5</accession>
<keyword evidence="2" id="KW-0472">Membrane</keyword>
<dbReference type="PANTHER" id="PTHR30486:SF6">
    <property type="entry name" value="TYPE IV PILUS RETRACTATION ATPASE PILT"/>
    <property type="match status" value="1"/>
</dbReference>
<comment type="similarity">
    <text evidence="1">Belongs to the GSP E family.</text>
</comment>
<dbReference type="InterPro" id="IPR027417">
    <property type="entry name" value="P-loop_NTPase"/>
</dbReference>
<dbReference type="OrthoDB" id="1981678at2"/>
<sequence length="627" mass="72871">MSLGYIINIAFILLILFLVGVVIFFKLTDKRKQQRDPHELDKKYTIGGMIEYIRFAFDDMTKTNLEHLGLSEEEYIRRTNQMLQLKQSLKGSTYGDLQDKRYVQETMFDLFLNNYSLNEENINWVIPFNNKKDLTHQDKFEIIIHHYKKKHRFDALTEFIESHNLANLKNVHEDANSESYIITPEEIDDAYRKEGIVPSFEDKLYIIVQRIYQQFKGFSVIDEIRDMRIDGVSGGVSGTPISQLAPDDGMIHLAEQMNRNTRMMAHDSIWIFYKGKSIHLSFLTFGSESELIRVCQNIYKYKNPGQLSEHNGYKVNEMKDGSRIVVVRPPFSESWAFFVRKFDTQSATLEQLINPNIVNRELSIKLLSFLIKGGRVTAITGSQGSGKTTLLMALVNYINASYTLRVQEMSFELHLRKIYKWRNILTIRETDTISGQEGLDLQKKTDGTVNILGEVATDPVAAWMIQITQVASLFTIFTHHAKTFPNLIYSLRNSLLKTNIFNDEKIAEEEVVRVINFNIHLTKDPDGTRTISRVTECIPMKHESLKIDFESINNPEERTQAFFQATTEYYNRSMDRKVFDESNIIVYQNGEYIAVNPISERNTIEMLELMSPSDQEEFHEFIKEFWG</sequence>